<comment type="caution">
    <text evidence="4">The sequence shown here is derived from an EMBL/GenBank/DDBJ whole genome shotgun (WGS) entry which is preliminary data.</text>
</comment>
<feature type="domain" description="Ketoreductase" evidence="3">
    <location>
        <begin position="7"/>
        <end position="174"/>
    </location>
</feature>
<evidence type="ECO:0000256" key="1">
    <source>
        <dbReference type="ARBA" id="ARBA00006484"/>
    </source>
</evidence>
<organism evidence="4 5">
    <name type="scientific">Streptomyces niphimycinicus</name>
    <dbReference type="NCBI Taxonomy" id="2842201"/>
    <lineage>
        <taxon>Bacteria</taxon>
        <taxon>Bacillati</taxon>
        <taxon>Actinomycetota</taxon>
        <taxon>Actinomycetes</taxon>
        <taxon>Kitasatosporales</taxon>
        <taxon>Streptomycetaceae</taxon>
        <taxon>Streptomyces</taxon>
    </lineage>
</organism>
<dbReference type="PANTHER" id="PTHR42760:SF133">
    <property type="entry name" value="3-OXOACYL-[ACYL-CARRIER-PROTEIN] REDUCTASE"/>
    <property type="match status" value="1"/>
</dbReference>
<dbReference type="Proteomes" id="UP000720508">
    <property type="component" value="Unassembled WGS sequence"/>
</dbReference>
<dbReference type="InterPro" id="IPR020904">
    <property type="entry name" value="Sc_DH/Rdtase_CS"/>
</dbReference>
<dbReference type="InterPro" id="IPR002347">
    <property type="entry name" value="SDR_fam"/>
</dbReference>
<dbReference type="PANTHER" id="PTHR42760">
    <property type="entry name" value="SHORT-CHAIN DEHYDROGENASES/REDUCTASES FAMILY MEMBER"/>
    <property type="match status" value="1"/>
</dbReference>
<sequence>MARPRGAVAVVTGAASGQGLLTARALASQGARVVLVDRDEHVYEAAELCDGTAIVGDVSDPRMWDRLVQDTTRDLGEITALVNNAGVFRVGDIATTDPREIDLLYRVNQLAPMLAARAVVPSMRRARRGSIVNISSTAGLCGRAGAVAYTATKWAVRGLSRALAAELAPDIRVNTVLPGLIDTPMAAANGFEVNTGIVANTPLGRIGAPAEVVPATLFLLSDHASFLTGTEIVVDGGLSA</sequence>
<accession>A0ABS6C8B6</accession>
<gene>
    <name evidence="4" type="ORF">KN815_03155</name>
</gene>
<keyword evidence="5" id="KW-1185">Reference proteome</keyword>
<dbReference type="Pfam" id="PF13561">
    <property type="entry name" value="adh_short_C2"/>
    <property type="match status" value="1"/>
</dbReference>
<reference evidence="4 5" key="1">
    <citation type="submission" date="2021-06" db="EMBL/GenBank/DDBJ databases">
        <authorList>
            <person name="Pan X."/>
        </authorList>
    </citation>
    <scope>NUCLEOTIDE SEQUENCE [LARGE SCALE GENOMIC DNA]</scope>
    <source>
        <strain evidence="4 5">4503</strain>
    </source>
</reference>
<evidence type="ECO:0000313" key="5">
    <source>
        <dbReference type="Proteomes" id="UP000720508"/>
    </source>
</evidence>
<dbReference type="RefSeq" id="WP_216339939.1">
    <property type="nucleotide sequence ID" value="NZ_JAHLEM010000025.1"/>
</dbReference>
<proteinExistence type="inferred from homology"/>
<name>A0ABS6C8B6_9ACTN</name>
<evidence type="ECO:0000259" key="3">
    <source>
        <dbReference type="SMART" id="SM00822"/>
    </source>
</evidence>
<evidence type="ECO:0000313" key="4">
    <source>
        <dbReference type="EMBL" id="MBU3863131.1"/>
    </source>
</evidence>
<dbReference type="CDD" id="cd05233">
    <property type="entry name" value="SDR_c"/>
    <property type="match status" value="1"/>
</dbReference>
<comment type="similarity">
    <text evidence="1">Belongs to the short-chain dehydrogenases/reductases (SDR) family.</text>
</comment>
<keyword evidence="2" id="KW-0560">Oxidoreductase</keyword>
<dbReference type="PROSITE" id="PS00061">
    <property type="entry name" value="ADH_SHORT"/>
    <property type="match status" value="1"/>
</dbReference>
<dbReference type="SMART" id="SM00822">
    <property type="entry name" value="PKS_KR"/>
    <property type="match status" value="1"/>
</dbReference>
<dbReference type="EMBL" id="JAHLEM010000025">
    <property type="protein sequence ID" value="MBU3863131.1"/>
    <property type="molecule type" value="Genomic_DNA"/>
</dbReference>
<evidence type="ECO:0000256" key="2">
    <source>
        <dbReference type="ARBA" id="ARBA00023002"/>
    </source>
</evidence>
<dbReference type="InterPro" id="IPR057326">
    <property type="entry name" value="KR_dom"/>
</dbReference>
<protein>
    <submittedName>
        <fullName evidence="4">SDR family oxidoreductase</fullName>
    </submittedName>
</protein>